<dbReference type="EMBL" id="JACHGB010000001">
    <property type="protein sequence ID" value="MBB5270258.1"/>
    <property type="molecule type" value="Genomic_DNA"/>
</dbReference>
<keyword evidence="3" id="KW-1185">Reference proteome</keyword>
<protein>
    <submittedName>
        <fullName evidence="2">Uncharacterized protein</fullName>
    </submittedName>
</protein>
<accession>A0A7W8HE62</accession>
<comment type="caution">
    <text evidence="2">The sequence shown here is derived from an EMBL/GenBank/DDBJ whole genome shotgun (WGS) entry which is preliminary data.</text>
</comment>
<organism evidence="2 3">
    <name type="scientific">Quisquiliibacterium transsilvanicum</name>
    <dbReference type="NCBI Taxonomy" id="1549638"/>
    <lineage>
        <taxon>Bacteria</taxon>
        <taxon>Pseudomonadati</taxon>
        <taxon>Pseudomonadota</taxon>
        <taxon>Betaproteobacteria</taxon>
        <taxon>Burkholderiales</taxon>
        <taxon>Burkholderiaceae</taxon>
        <taxon>Quisquiliibacterium</taxon>
    </lineage>
</organism>
<keyword evidence="1" id="KW-0812">Transmembrane</keyword>
<dbReference type="AlphaFoldDB" id="A0A7W8HE62"/>
<feature type="transmembrane region" description="Helical" evidence="1">
    <location>
        <begin position="28"/>
        <end position="50"/>
    </location>
</feature>
<evidence type="ECO:0000313" key="2">
    <source>
        <dbReference type="EMBL" id="MBB5270258.1"/>
    </source>
</evidence>
<evidence type="ECO:0000256" key="1">
    <source>
        <dbReference type="SAM" id="Phobius"/>
    </source>
</evidence>
<dbReference type="Proteomes" id="UP000532440">
    <property type="component" value="Unassembled WGS sequence"/>
</dbReference>
<reference evidence="2 3" key="1">
    <citation type="submission" date="2020-08" db="EMBL/GenBank/DDBJ databases">
        <title>Genomic Encyclopedia of Type Strains, Phase IV (KMG-IV): sequencing the most valuable type-strain genomes for metagenomic binning, comparative biology and taxonomic classification.</title>
        <authorList>
            <person name="Goeker M."/>
        </authorList>
    </citation>
    <scope>NUCLEOTIDE SEQUENCE [LARGE SCALE GENOMIC DNA]</scope>
    <source>
        <strain evidence="2 3">DSM 29781</strain>
    </source>
</reference>
<proteinExistence type="predicted"/>
<gene>
    <name evidence="2" type="ORF">HNQ70_000242</name>
</gene>
<name>A0A7W8HE62_9BURK</name>
<evidence type="ECO:0000313" key="3">
    <source>
        <dbReference type="Proteomes" id="UP000532440"/>
    </source>
</evidence>
<dbReference type="RefSeq" id="WP_183963500.1">
    <property type="nucleotide sequence ID" value="NZ_BAABEW010000015.1"/>
</dbReference>
<keyword evidence="1" id="KW-1133">Transmembrane helix</keyword>
<sequence length="74" mass="7847">MRPDHTGHTGRSPLPAVTVARARPGRRVATVLAVALASIAIGALTVWAFLAYTHPDRVLDFAGLLQMCGIPMGR</sequence>
<keyword evidence="1" id="KW-0472">Membrane</keyword>